<comment type="caution">
    <text evidence="2">The sequence shown here is derived from an EMBL/GenBank/DDBJ whole genome shotgun (WGS) entry which is preliminary data.</text>
</comment>
<dbReference type="EMBL" id="JBHSBI010000036">
    <property type="protein sequence ID" value="MFC4014685.1"/>
    <property type="molecule type" value="Genomic_DNA"/>
</dbReference>
<keyword evidence="3" id="KW-1185">Reference proteome</keyword>
<dbReference type="SUPFAM" id="SSF46785">
    <property type="entry name" value="Winged helix' DNA-binding domain"/>
    <property type="match status" value="1"/>
</dbReference>
<dbReference type="RefSeq" id="WP_379534520.1">
    <property type="nucleotide sequence ID" value="NZ_JBHSBI010000036.1"/>
</dbReference>
<protein>
    <submittedName>
        <fullName evidence="2">Helix-turn-helix domain-containing protein</fullName>
    </submittedName>
</protein>
<proteinExistence type="predicted"/>
<dbReference type="InterPro" id="IPR036390">
    <property type="entry name" value="WH_DNA-bd_sf"/>
</dbReference>
<dbReference type="Pfam" id="PF12728">
    <property type="entry name" value="HTH_17"/>
    <property type="match status" value="1"/>
</dbReference>
<name>A0ABV8GNS9_9ACTN</name>
<feature type="domain" description="Helix-turn-helix" evidence="1">
    <location>
        <begin position="155"/>
        <end position="194"/>
    </location>
</feature>
<dbReference type="InterPro" id="IPR041657">
    <property type="entry name" value="HTH_17"/>
</dbReference>
<evidence type="ECO:0000313" key="3">
    <source>
        <dbReference type="Proteomes" id="UP001595851"/>
    </source>
</evidence>
<gene>
    <name evidence="2" type="ORF">ACFOY2_46195</name>
</gene>
<sequence length="213" mass="22825">MATAPNRFPADSYTVVPIAELTRVTSLADQLGRAAQQLASSLTAPAPTRDQTALPVPVAAVEPAPVKSRATQAEAVAYREHLYQQIHATGPHGASTADLATSAGQNQGRVHSAIRTLEQHGRVFRTGHGVVRWYATEHRKTVINAMRSRIPNHDLTVQEAADALGLAPSRIRELVDAKELDGRRVGNAIMIHRKGALAYIDTIGTTKPTQPAA</sequence>
<organism evidence="2 3">
    <name type="scientific">Nonomuraea purpurea</name>
    <dbReference type="NCBI Taxonomy" id="1849276"/>
    <lineage>
        <taxon>Bacteria</taxon>
        <taxon>Bacillati</taxon>
        <taxon>Actinomycetota</taxon>
        <taxon>Actinomycetes</taxon>
        <taxon>Streptosporangiales</taxon>
        <taxon>Streptosporangiaceae</taxon>
        <taxon>Nonomuraea</taxon>
    </lineage>
</organism>
<dbReference type="Proteomes" id="UP001595851">
    <property type="component" value="Unassembled WGS sequence"/>
</dbReference>
<accession>A0ABV8GNS9</accession>
<reference evidence="3" key="1">
    <citation type="journal article" date="2019" name="Int. J. Syst. Evol. Microbiol.">
        <title>The Global Catalogue of Microorganisms (GCM) 10K type strain sequencing project: providing services to taxonomists for standard genome sequencing and annotation.</title>
        <authorList>
            <consortium name="The Broad Institute Genomics Platform"/>
            <consortium name="The Broad Institute Genome Sequencing Center for Infectious Disease"/>
            <person name="Wu L."/>
            <person name="Ma J."/>
        </authorList>
    </citation>
    <scope>NUCLEOTIDE SEQUENCE [LARGE SCALE GENOMIC DNA]</scope>
    <source>
        <strain evidence="3">TBRC 1276</strain>
    </source>
</reference>
<evidence type="ECO:0000313" key="2">
    <source>
        <dbReference type="EMBL" id="MFC4014685.1"/>
    </source>
</evidence>
<evidence type="ECO:0000259" key="1">
    <source>
        <dbReference type="Pfam" id="PF12728"/>
    </source>
</evidence>